<feature type="compositionally biased region" description="Basic and acidic residues" evidence="8">
    <location>
        <begin position="849"/>
        <end position="864"/>
    </location>
</feature>
<evidence type="ECO:0000313" key="10">
    <source>
        <dbReference type="EMBL" id="CAF2152578.1"/>
    </source>
</evidence>
<dbReference type="EC" id="6.2.1.3" evidence="6"/>
<evidence type="ECO:0000259" key="9">
    <source>
        <dbReference type="Pfam" id="PF00501"/>
    </source>
</evidence>
<keyword evidence="2" id="KW-0436">Ligase</keyword>
<evidence type="ECO:0000256" key="6">
    <source>
        <dbReference type="ARBA" id="ARBA00026121"/>
    </source>
</evidence>
<dbReference type="Pfam" id="PF00501">
    <property type="entry name" value="AMP-binding"/>
    <property type="match status" value="1"/>
</dbReference>
<gene>
    <name evidence="10" type="ORF">WKI299_LOCUS30597</name>
</gene>
<feature type="domain" description="AMP-dependent synthetase/ligase" evidence="9">
    <location>
        <begin position="244"/>
        <end position="673"/>
    </location>
</feature>
<keyword evidence="4" id="KW-0276">Fatty acid metabolism</keyword>
<dbReference type="GO" id="GO:0005811">
    <property type="term" value="C:lipid droplet"/>
    <property type="evidence" value="ECO:0007669"/>
    <property type="project" value="TreeGrafter"/>
</dbReference>
<organism evidence="10 11">
    <name type="scientific">Rotaria magnacalcarata</name>
    <dbReference type="NCBI Taxonomy" id="392030"/>
    <lineage>
        <taxon>Eukaryota</taxon>
        <taxon>Metazoa</taxon>
        <taxon>Spiralia</taxon>
        <taxon>Gnathifera</taxon>
        <taxon>Rotifera</taxon>
        <taxon>Eurotatoria</taxon>
        <taxon>Bdelloidea</taxon>
        <taxon>Philodinida</taxon>
        <taxon>Philodinidae</taxon>
        <taxon>Rotaria</taxon>
    </lineage>
</organism>
<keyword evidence="3" id="KW-0547">Nucleotide-binding</keyword>
<reference evidence="10" key="1">
    <citation type="submission" date="2021-02" db="EMBL/GenBank/DDBJ databases">
        <authorList>
            <person name="Nowell W R."/>
        </authorList>
    </citation>
    <scope>NUCLEOTIDE SEQUENCE</scope>
</reference>
<dbReference type="GO" id="GO:0005783">
    <property type="term" value="C:endoplasmic reticulum"/>
    <property type="evidence" value="ECO:0007669"/>
    <property type="project" value="TreeGrafter"/>
</dbReference>
<dbReference type="GO" id="GO:0005524">
    <property type="term" value="F:ATP binding"/>
    <property type="evidence" value="ECO:0007669"/>
    <property type="project" value="UniProtKB-KW"/>
</dbReference>
<name>A0A816XVG7_9BILA</name>
<evidence type="ECO:0000256" key="1">
    <source>
        <dbReference type="ARBA" id="ARBA00006432"/>
    </source>
</evidence>
<dbReference type="Gene3D" id="3.40.50.12780">
    <property type="entry name" value="N-terminal domain of ligase-like"/>
    <property type="match status" value="1"/>
</dbReference>
<dbReference type="PANTHER" id="PTHR43272:SF83">
    <property type="entry name" value="ACYL-COA SYNTHETASE LONG-CHAIN, ISOFORM J"/>
    <property type="match status" value="1"/>
</dbReference>
<protein>
    <recommendedName>
        <fullName evidence="6">long-chain-fatty-acid--CoA ligase</fullName>
        <ecNumber evidence="6">6.2.1.3</ecNumber>
    </recommendedName>
</protein>
<evidence type="ECO:0000256" key="7">
    <source>
        <dbReference type="ARBA" id="ARBA00036813"/>
    </source>
</evidence>
<dbReference type="GO" id="GO:0030182">
    <property type="term" value="P:neuron differentiation"/>
    <property type="evidence" value="ECO:0007669"/>
    <property type="project" value="TreeGrafter"/>
</dbReference>
<comment type="caution">
    <text evidence="10">The sequence shown here is derived from an EMBL/GenBank/DDBJ whole genome shotgun (WGS) entry which is preliminary data.</text>
</comment>
<sequence>YHYKRSIQRGYGYIVLGSSGFMIDDLFCTSYPFFVVINIEMLSIVSADRDNNNELIVDKVIRVWLCRRLYDSRWPPTPFKVDFFLPPQIPDYEIPDFDFERSTLTFDYCPSSCSTIKMSSGLFSRIFGTTLNSVFKRFTITLFKTLLSCLISLLFVQLPTLSRYIMALGKENDTHLKQKRLRAKLTDDLDPSSPYRAVEVLNELQTRPEEDIETLADIPDMAVKRFADRETMGVREVLGIENEKQPNGKVFKKFILGEYKFTTYREAHNRIGAIGRGFLSLGLKKGDRIMIFAETRPEWILSAFAAFRHGLTVVTLYSTLGEDAARHGIEESEVSVIVTSQELIEKLEKTLEKTPKVRHVIYFPGSKPQAEEEPKNKNNVKFHPLAKFEEQGKNADIDEETLKQKPSKTDVAVIMYTSGSTGTPKGVLLKHENVVAAMTGQRERVFPIIDVDNYVYVAYLPLAHILELSCELLVYYSGMKCGYSSPQTLTDQSTAIKKGHKGDLQVLRPHVMSCVPAILDRIHKTVNEKINQANFFQRQLFYLSCKIKVKRLEEGFESPHLDQWIFSRFNQLVLGGRVRAMLCGGAILSEDTQRFIQATLCVKLFQGYGLTETCAAGTIADQYDTSAGRAGYPLVCCEIRLENWDEGRYKNTDKPNPRGEILIGGKVVAAGYFGNAEQENNNFKEINGTLYFRTGDIGEFMSDGTIKIIDRKKDLVKLRGGEYVSLTKVEMSISKLPFIENCCLCASLSAEYTILLVCANNKYMGNYTEKHFGNRDWQKMVDDQEFNEQILKEIQDACKKGGIQSFEMPQRVRVVTESWTPETGVVTDALKLKRKAVEEKYKDDIEALYKDEQPKKTSLKEKKSPAATSGAEEKKEPSTATLKRDPMDVSENVVADDENKKKDA</sequence>
<evidence type="ECO:0000256" key="5">
    <source>
        <dbReference type="ARBA" id="ARBA00022840"/>
    </source>
</evidence>
<comment type="similarity">
    <text evidence="1">Belongs to the ATP-dependent AMP-binding enzyme family.</text>
</comment>
<dbReference type="GO" id="GO:0005886">
    <property type="term" value="C:plasma membrane"/>
    <property type="evidence" value="ECO:0007669"/>
    <property type="project" value="TreeGrafter"/>
</dbReference>
<dbReference type="EMBL" id="CAJNRF010013880">
    <property type="protein sequence ID" value="CAF2152578.1"/>
    <property type="molecule type" value="Genomic_DNA"/>
</dbReference>
<accession>A0A816XVG7</accession>
<dbReference type="GO" id="GO:0035336">
    <property type="term" value="P:long-chain fatty-acyl-CoA metabolic process"/>
    <property type="evidence" value="ECO:0007669"/>
    <property type="project" value="TreeGrafter"/>
</dbReference>
<dbReference type="GO" id="GO:0004467">
    <property type="term" value="F:long-chain fatty acid-CoA ligase activity"/>
    <property type="evidence" value="ECO:0007669"/>
    <property type="project" value="UniProtKB-EC"/>
</dbReference>
<evidence type="ECO:0000256" key="2">
    <source>
        <dbReference type="ARBA" id="ARBA00022598"/>
    </source>
</evidence>
<keyword evidence="4" id="KW-0443">Lipid metabolism</keyword>
<evidence type="ECO:0000256" key="8">
    <source>
        <dbReference type="SAM" id="MobiDB-lite"/>
    </source>
</evidence>
<feature type="non-terminal residue" evidence="10">
    <location>
        <position position="1"/>
    </location>
</feature>
<dbReference type="InterPro" id="IPR000873">
    <property type="entry name" value="AMP-dep_synth/lig_dom"/>
</dbReference>
<feature type="compositionally biased region" description="Basic and acidic residues" evidence="8">
    <location>
        <begin position="871"/>
        <end position="887"/>
    </location>
</feature>
<proteinExistence type="inferred from homology"/>
<feature type="region of interest" description="Disordered" evidence="8">
    <location>
        <begin position="849"/>
        <end position="904"/>
    </location>
</feature>
<evidence type="ECO:0000256" key="4">
    <source>
        <dbReference type="ARBA" id="ARBA00022832"/>
    </source>
</evidence>
<dbReference type="PROSITE" id="PS00455">
    <property type="entry name" value="AMP_BINDING"/>
    <property type="match status" value="1"/>
</dbReference>
<dbReference type="AlphaFoldDB" id="A0A816XVG7"/>
<dbReference type="InterPro" id="IPR020845">
    <property type="entry name" value="AMP-binding_CS"/>
</dbReference>
<comment type="catalytic activity">
    <reaction evidence="7">
        <text>a long-chain fatty acid + ATP + CoA = a long-chain fatty acyl-CoA + AMP + diphosphate</text>
        <dbReference type="Rhea" id="RHEA:15421"/>
        <dbReference type="ChEBI" id="CHEBI:30616"/>
        <dbReference type="ChEBI" id="CHEBI:33019"/>
        <dbReference type="ChEBI" id="CHEBI:57287"/>
        <dbReference type="ChEBI" id="CHEBI:57560"/>
        <dbReference type="ChEBI" id="CHEBI:83139"/>
        <dbReference type="ChEBI" id="CHEBI:456215"/>
        <dbReference type="EC" id="6.2.1.3"/>
    </reaction>
</comment>
<dbReference type="InterPro" id="IPR042099">
    <property type="entry name" value="ANL_N_sf"/>
</dbReference>
<dbReference type="PANTHER" id="PTHR43272">
    <property type="entry name" value="LONG-CHAIN-FATTY-ACID--COA LIGASE"/>
    <property type="match status" value="1"/>
</dbReference>
<keyword evidence="5" id="KW-0067">ATP-binding</keyword>
<evidence type="ECO:0000256" key="3">
    <source>
        <dbReference type="ARBA" id="ARBA00022741"/>
    </source>
</evidence>
<dbReference type="Proteomes" id="UP000663856">
    <property type="component" value="Unassembled WGS sequence"/>
</dbReference>
<dbReference type="SUPFAM" id="SSF56801">
    <property type="entry name" value="Acetyl-CoA synthetase-like"/>
    <property type="match status" value="1"/>
</dbReference>
<evidence type="ECO:0000313" key="11">
    <source>
        <dbReference type="Proteomes" id="UP000663856"/>
    </source>
</evidence>